<dbReference type="EMBL" id="JAAXOT010000008">
    <property type="protein sequence ID" value="NKY57797.1"/>
    <property type="molecule type" value="Genomic_DNA"/>
</dbReference>
<dbReference type="AlphaFoldDB" id="A0A846YFT3"/>
<dbReference type="Pfam" id="PF01575">
    <property type="entry name" value="MaoC_dehydratas"/>
    <property type="match status" value="1"/>
</dbReference>
<dbReference type="InterPro" id="IPR002539">
    <property type="entry name" value="MaoC-like_dom"/>
</dbReference>
<sequence>MSIPQFENRYFEEYTVGETGAGGSRVIAAADIAQFADLTGDHHPAHTDPGFAEPRFGSVIAHGVLTFGVVVGLTVEYNGRAVAYGYDRIRFPRPVLPGDTVRATSEVVDLAEHRNPRIGLVTKQYTGVNQRGDTVLVCKHVLAVDRTPHSEEPNS</sequence>
<accession>A0A846YFT3</accession>
<protein>
    <submittedName>
        <fullName evidence="3">MaoC family dehydratase</fullName>
    </submittedName>
</protein>
<keyword evidence="4" id="KW-1185">Reference proteome</keyword>
<evidence type="ECO:0000313" key="4">
    <source>
        <dbReference type="Proteomes" id="UP000570678"/>
    </source>
</evidence>
<dbReference type="Gene3D" id="3.10.129.10">
    <property type="entry name" value="Hotdog Thioesterase"/>
    <property type="match status" value="1"/>
</dbReference>
<organism evidence="3 4">
    <name type="scientific">Nocardia flavorosea</name>
    <dbReference type="NCBI Taxonomy" id="53429"/>
    <lineage>
        <taxon>Bacteria</taxon>
        <taxon>Bacillati</taxon>
        <taxon>Actinomycetota</taxon>
        <taxon>Actinomycetes</taxon>
        <taxon>Mycobacteriales</taxon>
        <taxon>Nocardiaceae</taxon>
        <taxon>Nocardia</taxon>
    </lineage>
</organism>
<comment type="similarity">
    <text evidence="1">Belongs to the enoyl-CoA hydratase/isomerase family.</text>
</comment>
<comment type="caution">
    <text evidence="3">The sequence shown here is derived from an EMBL/GenBank/DDBJ whole genome shotgun (WGS) entry which is preliminary data.</text>
</comment>
<dbReference type="InterPro" id="IPR029069">
    <property type="entry name" value="HotDog_dom_sf"/>
</dbReference>
<dbReference type="Proteomes" id="UP000570678">
    <property type="component" value="Unassembled WGS sequence"/>
</dbReference>
<dbReference type="SUPFAM" id="SSF54637">
    <property type="entry name" value="Thioesterase/thiol ester dehydrase-isomerase"/>
    <property type="match status" value="1"/>
</dbReference>
<reference evidence="3 4" key="1">
    <citation type="submission" date="2020-04" db="EMBL/GenBank/DDBJ databases">
        <title>MicrobeNet Type strains.</title>
        <authorList>
            <person name="Nicholson A.C."/>
        </authorList>
    </citation>
    <scope>NUCLEOTIDE SEQUENCE [LARGE SCALE GENOMIC DNA]</scope>
    <source>
        <strain evidence="3 4">JCM 3332</strain>
    </source>
</reference>
<evidence type="ECO:0000313" key="3">
    <source>
        <dbReference type="EMBL" id="NKY57797.1"/>
    </source>
</evidence>
<dbReference type="RefSeq" id="WP_062978254.1">
    <property type="nucleotide sequence ID" value="NZ_JAAXOT010000008.1"/>
</dbReference>
<dbReference type="PANTHER" id="PTHR43664">
    <property type="entry name" value="MONOAMINE OXIDASE-RELATED"/>
    <property type="match status" value="1"/>
</dbReference>
<gene>
    <name evidence="3" type="ORF">HGA15_16905</name>
</gene>
<feature type="domain" description="MaoC-like" evidence="2">
    <location>
        <begin position="25"/>
        <end position="126"/>
    </location>
</feature>
<dbReference type="PANTHER" id="PTHR43664:SF1">
    <property type="entry name" value="BETA-METHYLMALYL-COA DEHYDRATASE"/>
    <property type="match status" value="1"/>
</dbReference>
<dbReference type="InterPro" id="IPR052342">
    <property type="entry name" value="MCH/BMMD"/>
</dbReference>
<name>A0A846YFT3_9NOCA</name>
<evidence type="ECO:0000256" key="1">
    <source>
        <dbReference type="ARBA" id="ARBA00005254"/>
    </source>
</evidence>
<proteinExistence type="inferred from homology"/>
<evidence type="ECO:0000259" key="2">
    <source>
        <dbReference type="Pfam" id="PF01575"/>
    </source>
</evidence>